<evidence type="ECO:0000313" key="4">
    <source>
        <dbReference type="Proteomes" id="UP001241110"/>
    </source>
</evidence>
<comment type="caution">
    <text evidence="3">The sequence shown here is derived from an EMBL/GenBank/DDBJ whole genome shotgun (WGS) entry which is preliminary data.</text>
</comment>
<dbReference type="Proteomes" id="UP001241110">
    <property type="component" value="Unassembled WGS sequence"/>
</dbReference>
<dbReference type="GO" id="GO:0016747">
    <property type="term" value="F:acyltransferase activity, transferring groups other than amino-acyl groups"/>
    <property type="evidence" value="ECO:0007669"/>
    <property type="project" value="InterPro"/>
</dbReference>
<keyword evidence="1" id="KW-1133">Transmembrane helix</keyword>
<accession>A0AAE3QQM2</accession>
<dbReference type="EMBL" id="JASJOS010000005">
    <property type="protein sequence ID" value="MDJ1481420.1"/>
    <property type="molecule type" value="Genomic_DNA"/>
</dbReference>
<reference evidence="3" key="1">
    <citation type="submission" date="2023-05" db="EMBL/GenBank/DDBJ databases">
        <authorList>
            <person name="Zhang X."/>
        </authorList>
    </citation>
    <scope>NUCLEOTIDE SEQUENCE</scope>
    <source>
        <strain evidence="3">YF14B1</strain>
    </source>
</reference>
<dbReference type="InterPro" id="IPR000182">
    <property type="entry name" value="GNAT_dom"/>
</dbReference>
<feature type="domain" description="N-acetyltransferase" evidence="2">
    <location>
        <begin position="50"/>
        <end position="102"/>
    </location>
</feature>
<sequence>MNQYTIQTAKYEHLALAEEICRHMEESAKARGTGIAKRSPDYIKKKMLEGKAVVATDKQGNFVGFCYIESWGHGKFVANSGLIVHPDHRKSGIAKDIKKEIFKLTRSKYPESKIFGITTSLAVMKINSALGYEPVPFSELTDDDDFWKGCSSCVNYDVLTRTNRKMCICTGMLYDPAEAEKKERESKWNFNVKTKVYERWLRLKESVLSKFRNKNGNGNNNGGNTEESKLVPMPEIKKPVEREKILVYSAIIAAIAALIKSIFE</sequence>
<dbReference type="SUPFAM" id="SSF55729">
    <property type="entry name" value="Acyl-CoA N-acyltransferases (Nat)"/>
    <property type="match status" value="1"/>
</dbReference>
<name>A0AAE3QQM2_9BACT</name>
<organism evidence="3 4">
    <name type="scientific">Xanthocytophaga flava</name>
    <dbReference type="NCBI Taxonomy" id="3048013"/>
    <lineage>
        <taxon>Bacteria</taxon>
        <taxon>Pseudomonadati</taxon>
        <taxon>Bacteroidota</taxon>
        <taxon>Cytophagia</taxon>
        <taxon>Cytophagales</taxon>
        <taxon>Rhodocytophagaceae</taxon>
        <taxon>Xanthocytophaga</taxon>
    </lineage>
</organism>
<evidence type="ECO:0000256" key="1">
    <source>
        <dbReference type="SAM" id="Phobius"/>
    </source>
</evidence>
<keyword evidence="1" id="KW-0812">Transmembrane</keyword>
<gene>
    <name evidence="3" type="ORF">QNI16_13055</name>
</gene>
<dbReference type="Pfam" id="PF00583">
    <property type="entry name" value="Acetyltransf_1"/>
    <property type="match status" value="1"/>
</dbReference>
<feature type="transmembrane region" description="Helical" evidence="1">
    <location>
        <begin position="245"/>
        <end position="263"/>
    </location>
</feature>
<dbReference type="Gene3D" id="3.40.630.30">
    <property type="match status" value="1"/>
</dbReference>
<evidence type="ECO:0000259" key="2">
    <source>
        <dbReference type="Pfam" id="PF00583"/>
    </source>
</evidence>
<dbReference type="AlphaFoldDB" id="A0AAE3QQM2"/>
<dbReference type="CDD" id="cd04301">
    <property type="entry name" value="NAT_SF"/>
    <property type="match status" value="1"/>
</dbReference>
<dbReference type="InterPro" id="IPR016181">
    <property type="entry name" value="Acyl_CoA_acyltransferase"/>
</dbReference>
<dbReference type="RefSeq" id="WP_313979162.1">
    <property type="nucleotide sequence ID" value="NZ_JASJOS010000005.1"/>
</dbReference>
<keyword evidence="1" id="KW-0472">Membrane</keyword>
<protein>
    <submittedName>
        <fullName evidence="3">GNAT family N-acetyltransferase</fullName>
    </submittedName>
</protein>
<evidence type="ECO:0000313" key="3">
    <source>
        <dbReference type="EMBL" id="MDJ1481420.1"/>
    </source>
</evidence>
<proteinExistence type="predicted"/>